<dbReference type="AlphaFoldDB" id="D9XEX7"/>
<name>D9XEX7_STRVT</name>
<evidence type="ECO:0000313" key="3">
    <source>
        <dbReference type="Proteomes" id="UP000004184"/>
    </source>
</evidence>
<feature type="region of interest" description="Disordered" evidence="1">
    <location>
        <begin position="165"/>
        <end position="310"/>
    </location>
</feature>
<protein>
    <submittedName>
        <fullName evidence="2">Uncharacterized protein</fullName>
    </submittedName>
</protein>
<dbReference type="HOGENOM" id="CLU_896935_0_0_11"/>
<dbReference type="STRING" id="591159.SSQG_07443"/>
<keyword evidence="3" id="KW-1185">Reference proteome</keyword>
<organism evidence="2 3">
    <name type="scientific">Streptomyces viridochromogenes (strain DSM 40736 / JCM 4977 / BCRC 1201 / Tue 494)</name>
    <dbReference type="NCBI Taxonomy" id="591159"/>
    <lineage>
        <taxon>Bacteria</taxon>
        <taxon>Bacillati</taxon>
        <taxon>Actinomycetota</taxon>
        <taxon>Actinomycetes</taxon>
        <taxon>Kitasatosporales</taxon>
        <taxon>Streptomycetaceae</taxon>
        <taxon>Streptomyces</taxon>
    </lineage>
</organism>
<feature type="compositionally biased region" description="Low complexity" evidence="1">
    <location>
        <begin position="251"/>
        <end position="262"/>
    </location>
</feature>
<sequence length="310" mass="31860">MDYDAVVDELYALRPEDFTAARASAVAAARTAGDQELAQRIGALRKPSLAAWVSNLLVRSRPGEVQPLLRLGEGLRQAHQDLDGTQLRELSRQQHALIRALSAEARRLAADAGHPVGEAVQREVENTLHAVLADPEAAGAWASGRLAKPLSATVGFPAVAQSAAARSAAVRSTVAEGAGTRRRARGSPLRAGPQGRGAAAAATRSGPPGRRGRRAGTADAEGRGGSRRPGRGRGETGGGPPPAARGGAHRGAGTRQGRTRAGPLRRADGPGTGPHGRSSRPRSRPPGGEDRGPARTPDPVGHLSGPCAQC</sequence>
<feature type="compositionally biased region" description="Low complexity" evidence="1">
    <location>
        <begin position="190"/>
        <end position="208"/>
    </location>
</feature>
<evidence type="ECO:0000313" key="2">
    <source>
        <dbReference type="EMBL" id="EFL36925.1"/>
    </source>
</evidence>
<dbReference type="EMBL" id="GG657757">
    <property type="protein sequence ID" value="EFL36925.1"/>
    <property type="molecule type" value="Genomic_DNA"/>
</dbReference>
<reference evidence="3" key="1">
    <citation type="submission" date="2009-02" db="EMBL/GenBank/DDBJ databases">
        <title>Annotation of Streptomyces viridochromogenes strain DSM 40736.</title>
        <authorList>
            <consortium name="The Broad Institute Genome Sequencing Platform"/>
            <consortium name="Broad Institute Microbial Sequencing Center"/>
            <person name="Fischbach M."/>
            <person name="Godfrey P."/>
            <person name="Ward D."/>
            <person name="Young S."/>
            <person name="Zeng Q."/>
            <person name="Koehrsen M."/>
            <person name="Alvarado L."/>
            <person name="Berlin A.M."/>
            <person name="Bochicchio J."/>
            <person name="Borenstein D."/>
            <person name="Chapman S.B."/>
            <person name="Chen Z."/>
            <person name="Engels R."/>
            <person name="Freedman E."/>
            <person name="Gellesch M."/>
            <person name="Goldberg J."/>
            <person name="Griggs A."/>
            <person name="Gujja S."/>
            <person name="Heilman E.R."/>
            <person name="Heiman D.I."/>
            <person name="Hepburn T.A."/>
            <person name="Howarth C."/>
            <person name="Jen D."/>
            <person name="Larson L."/>
            <person name="Lewis B."/>
            <person name="Mehta T."/>
            <person name="Park D."/>
            <person name="Pearson M."/>
            <person name="Richards J."/>
            <person name="Roberts A."/>
            <person name="Saif S."/>
            <person name="Shea T.D."/>
            <person name="Shenoy N."/>
            <person name="Sisk P."/>
            <person name="Stolte C."/>
            <person name="Sykes S.N."/>
            <person name="Thomson T."/>
            <person name="Walk T."/>
            <person name="White J."/>
            <person name="Yandava C."/>
            <person name="Straight P."/>
            <person name="Clardy J."/>
            <person name="Hung D."/>
            <person name="Kolter R."/>
            <person name="Mekalanos J."/>
            <person name="Walker S."/>
            <person name="Walsh C.T."/>
            <person name="Wieland-Brown L.C."/>
            <person name="Haas B."/>
            <person name="Nusbaum C."/>
            <person name="Birren B."/>
        </authorList>
    </citation>
    <scope>NUCLEOTIDE SEQUENCE [LARGE SCALE GENOMIC DNA]</scope>
    <source>
        <strain evidence="3">DSM 40736 / JCM 4977 / BCRC 1201 / Tue 494</strain>
    </source>
</reference>
<proteinExistence type="predicted"/>
<dbReference type="Proteomes" id="UP000004184">
    <property type="component" value="Unassembled WGS sequence"/>
</dbReference>
<feature type="compositionally biased region" description="Low complexity" evidence="1">
    <location>
        <begin position="165"/>
        <end position="178"/>
    </location>
</feature>
<evidence type="ECO:0000256" key="1">
    <source>
        <dbReference type="SAM" id="MobiDB-lite"/>
    </source>
</evidence>
<gene>
    <name evidence="2" type="ORF">SSQG_07443</name>
</gene>
<accession>D9XEX7</accession>